<dbReference type="PANTHER" id="PTHR11680">
    <property type="entry name" value="SERINE HYDROXYMETHYLTRANSFERASE"/>
    <property type="match status" value="1"/>
</dbReference>
<evidence type="ECO:0000256" key="8">
    <source>
        <dbReference type="ARBA" id="ARBA00022898"/>
    </source>
</evidence>
<evidence type="ECO:0000256" key="4">
    <source>
        <dbReference type="ARBA" id="ARBA00011738"/>
    </source>
</evidence>
<dbReference type="InterPro" id="IPR015421">
    <property type="entry name" value="PyrdxlP-dep_Trfase_major"/>
</dbReference>
<comment type="cofactor">
    <cofactor evidence="1">
        <name>pyridoxal 5'-phosphate</name>
        <dbReference type="ChEBI" id="CHEBI:597326"/>
    </cofactor>
</comment>
<comment type="subcellular location">
    <subcellularLocation>
        <location evidence="2">Cytoplasm</location>
    </subcellularLocation>
</comment>
<gene>
    <name evidence="10" type="ORF">METZ01_LOCUS17651</name>
</gene>
<evidence type="ECO:0000256" key="5">
    <source>
        <dbReference type="ARBA" id="ARBA00022490"/>
    </source>
</evidence>
<dbReference type="HAMAP" id="MF_00051">
    <property type="entry name" value="SHMT"/>
    <property type="match status" value="1"/>
</dbReference>
<dbReference type="GO" id="GO:0004372">
    <property type="term" value="F:glycine hydroxymethyltransferase activity"/>
    <property type="evidence" value="ECO:0007669"/>
    <property type="project" value="InterPro"/>
</dbReference>
<evidence type="ECO:0000256" key="2">
    <source>
        <dbReference type="ARBA" id="ARBA00004496"/>
    </source>
</evidence>
<dbReference type="InterPro" id="IPR039429">
    <property type="entry name" value="SHMT-like_dom"/>
</dbReference>
<dbReference type="EMBL" id="UINC01000942">
    <property type="protein sequence ID" value="SUZ64797.1"/>
    <property type="molecule type" value="Genomic_DNA"/>
</dbReference>
<comment type="similarity">
    <text evidence="3">Belongs to the SHMT family.</text>
</comment>
<evidence type="ECO:0000256" key="1">
    <source>
        <dbReference type="ARBA" id="ARBA00001933"/>
    </source>
</evidence>
<dbReference type="GO" id="GO:0005829">
    <property type="term" value="C:cytosol"/>
    <property type="evidence" value="ECO:0007669"/>
    <property type="project" value="TreeGrafter"/>
</dbReference>
<evidence type="ECO:0000256" key="3">
    <source>
        <dbReference type="ARBA" id="ARBA00006376"/>
    </source>
</evidence>
<organism evidence="10">
    <name type="scientific">marine metagenome</name>
    <dbReference type="NCBI Taxonomy" id="408172"/>
    <lineage>
        <taxon>unclassified sequences</taxon>
        <taxon>metagenomes</taxon>
        <taxon>ecological metagenomes</taxon>
    </lineage>
</organism>
<dbReference type="InterPro" id="IPR001085">
    <property type="entry name" value="Ser_HO-MeTrfase"/>
</dbReference>
<dbReference type="InterPro" id="IPR049943">
    <property type="entry name" value="Ser_HO-MeTrfase-like"/>
</dbReference>
<dbReference type="PROSITE" id="PS00096">
    <property type="entry name" value="SHMT"/>
    <property type="match status" value="1"/>
</dbReference>
<dbReference type="InterPro" id="IPR015422">
    <property type="entry name" value="PyrdxlP-dep_Trfase_small"/>
</dbReference>
<dbReference type="NCBIfam" id="NF000586">
    <property type="entry name" value="PRK00011.1"/>
    <property type="match status" value="1"/>
</dbReference>
<dbReference type="Gene3D" id="3.90.1150.10">
    <property type="entry name" value="Aspartate Aminotransferase, domain 1"/>
    <property type="match status" value="1"/>
</dbReference>
<dbReference type="FunFam" id="3.40.640.10:FF:000001">
    <property type="entry name" value="Serine hydroxymethyltransferase"/>
    <property type="match status" value="1"/>
</dbReference>
<evidence type="ECO:0000256" key="6">
    <source>
        <dbReference type="ARBA" id="ARBA00022563"/>
    </source>
</evidence>
<dbReference type="PANTHER" id="PTHR11680:SF35">
    <property type="entry name" value="SERINE HYDROXYMETHYLTRANSFERASE 1"/>
    <property type="match status" value="1"/>
</dbReference>
<sequence length="438" mass="47716">MTIKPVASTGLRDCDSEVFSAIRGEVLRENETLELIASENFVSQAVLEAAGGIMTNKYAEGYPGKRYYGGCEWVDEAENIARDRAKKLFNADYANVQPHSGSQANMAVFFTFLQPGDTIMGLDLAHGGHLTHGSPVNFSGKLFNVISYQVEKDTGRVNFDKVVEQARQAKPKLIICGGSAYPRFIEFESFRTVADEVGAFLMADIAHPSGLVATGVHPSPWPYCHVVTSTTHKTLRGPRGGLILMGSDWENPWGIVAPKSGRTKNVSELLDSNVMPGIQGGPLMHIVAAKAVAFGEALMPEFHDYSKAIVANAKTMAEAFMKKDYYLISGGTDTHVILIDLTNKELSGKKAENRLEAAGITVNKNMVPYDKRSPMITSGIRIGTPAMTTRGMGVDEMVQIVDLIDSVIQAPDDELVTESVRNEVKEMCDQFPLYSELG</sequence>
<dbReference type="GO" id="GO:0035999">
    <property type="term" value="P:tetrahydrofolate interconversion"/>
    <property type="evidence" value="ECO:0007669"/>
    <property type="project" value="InterPro"/>
</dbReference>
<evidence type="ECO:0000259" key="9">
    <source>
        <dbReference type="Pfam" id="PF00464"/>
    </source>
</evidence>
<dbReference type="Pfam" id="PF00464">
    <property type="entry name" value="SHMT"/>
    <property type="match status" value="1"/>
</dbReference>
<keyword evidence="6" id="KW-0554">One-carbon metabolism</keyword>
<dbReference type="GO" id="GO:0019264">
    <property type="term" value="P:glycine biosynthetic process from serine"/>
    <property type="evidence" value="ECO:0007669"/>
    <property type="project" value="InterPro"/>
</dbReference>
<accession>A0A381PEY4</accession>
<keyword evidence="7" id="KW-0808">Transferase</keyword>
<dbReference type="InterPro" id="IPR019798">
    <property type="entry name" value="Ser_HO-MeTrfase_PLP_BS"/>
</dbReference>
<keyword evidence="5" id="KW-0963">Cytoplasm</keyword>
<keyword evidence="8" id="KW-0663">Pyridoxal phosphate</keyword>
<dbReference type="CDD" id="cd00378">
    <property type="entry name" value="SHMT"/>
    <property type="match status" value="1"/>
</dbReference>
<comment type="subunit">
    <text evidence="4">Homodimer.</text>
</comment>
<protein>
    <recommendedName>
        <fullName evidence="9">Serine hydroxymethyltransferase-like domain-containing protein</fullName>
    </recommendedName>
</protein>
<dbReference type="SUPFAM" id="SSF53383">
    <property type="entry name" value="PLP-dependent transferases"/>
    <property type="match status" value="1"/>
</dbReference>
<dbReference type="Gene3D" id="3.40.640.10">
    <property type="entry name" value="Type I PLP-dependent aspartate aminotransferase-like (Major domain)"/>
    <property type="match status" value="1"/>
</dbReference>
<dbReference type="AlphaFoldDB" id="A0A381PEY4"/>
<evidence type="ECO:0000256" key="7">
    <source>
        <dbReference type="ARBA" id="ARBA00022679"/>
    </source>
</evidence>
<name>A0A381PEY4_9ZZZZ</name>
<dbReference type="InterPro" id="IPR015424">
    <property type="entry name" value="PyrdxlP-dep_Trfase"/>
</dbReference>
<dbReference type="PIRSF" id="PIRSF000412">
    <property type="entry name" value="SHMT"/>
    <property type="match status" value="1"/>
</dbReference>
<evidence type="ECO:0000313" key="10">
    <source>
        <dbReference type="EMBL" id="SUZ64797.1"/>
    </source>
</evidence>
<feature type="domain" description="Serine hydroxymethyltransferase-like" evidence="9">
    <location>
        <begin position="11"/>
        <end position="404"/>
    </location>
</feature>
<reference evidence="10" key="1">
    <citation type="submission" date="2018-05" db="EMBL/GenBank/DDBJ databases">
        <authorList>
            <person name="Lanie J.A."/>
            <person name="Ng W.-L."/>
            <person name="Kazmierczak K.M."/>
            <person name="Andrzejewski T.M."/>
            <person name="Davidsen T.M."/>
            <person name="Wayne K.J."/>
            <person name="Tettelin H."/>
            <person name="Glass J.I."/>
            <person name="Rusch D."/>
            <person name="Podicherti R."/>
            <person name="Tsui H.-C.T."/>
            <person name="Winkler M.E."/>
        </authorList>
    </citation>
    <scope>NUCLEOTIDE SEQUENCE</scope>
</reference>
<proteinExistence type="inferred from homology"/>
<dbReference type="GO" id="GO:0030170">
    <property type="term" value="F:pyridoxal phosphate binding"/>
    <property type="evidence" value="ECO:0007669"/>
    <property type="project" value="InterPro"/>
</dbReference>